<reference evidence="3 4" key="1">
    <citation type="submission" date="2015-11" db="EMBL/GenBank/DDBJ databases">
        <title>Expanding the genomic diversity of Burkholderia species for the development of highly accurate diagnostics.</title>
        <authorList>
            <person name="Sahl J."/>
            <person name="Keim P."/>
            <person name="Wagner D."/>
        </authorList>
    </citation>
    <scope>NUCLEOTIDE SEQUENCE [LARGE SCALE GENOMIC DNA]</scope>
    <source>
        <strain evidence="3 4">MSMB2036</strain>
    </source>
</reference>
<evidence type="ECO:0000313" key="3">
    <source>
        <dbReference type="EMBL" id="KVG51044.1"/>
    </source>
</evidence>
<name>A0A103QKE1_9BURK</name>
<feature type="transmembrane region" description="Helical" evidence="1">
    <location>
        <begin position="52"/>
        <end position="70"/>
    </location>
</feature>
<comment type="caution">
    <text evidence="3">The sequence shown here is derived from an EMBL/GenBank/DDBJ whole genome shotgun (WGS) entry which is preliminary data.</text>
</comment>
<dbReference type="Proteomes" id="UP000064029">
    <property type="component" value="Unassembled WGS sequence"/>
</dbReference>
<evidence type="ECO:0000256" key="1">
    <source>
        <dbReference type="SAM" id="Phobius"/>
    </source>
</evidence>
<dbReference type="Gene3D" id="1.20.144.10">
    <property type="entry name" value="Phosphatidic acid phosphatase type 2/haloperoxidase"/>
    <property type="match status" value="1"/>
</dbReference>
<dbReference type="InterPro" id="IPR026841">
    <property type="entry name" value="Aur1/Ipt1"/>
</dbReference>
<dbReference type="RefSeq" id="WP_059761282.1">
    <property type="nucleotide sequence ID" value="NZ_CP013416.1"/>
</dbReference>
<feature type="domain" description="Inositolphosphotransferase Aur1/Ipt1" evidence="2">
    <location>
        <begin position="54"/>
        <end position="185"/>
    </location>
</feature>
<organism evidence="3 4">
    <name type="scientific">Burkholderia ubonensis</name>
    <dbReference type="NCBI Taxonomy" id="101571"/>
    <lineage>
        <taxon>Bacteria</taxon>
        <taxon>Pseudomonadati</taxon>
        <taxon>Pseudomonadota</taxon>
        <taxon>Betaproteobacteria</taxon>
        <taxon>Burkholderiales</taxon>
        <taxon>Burkholderiaceae</taxon>
        <taxon>Burkholderia</taxon>
        <taxon>Burkholderia cepacia complex</taxon>
    </lineage>
</organism>
<keyword evidence="1" id="KW-0472">Membrane</keyword>
<dbReference type="GO" id="GO:0016020">
    <property type="term" value="C:membrane"/>
    <property type="evidence" value="ECO:0007669"/>
    <property type="project" value="UniProtKB-SubCell"/>
</dbReference>
<protein>
    <submittedName>
        <fullName evidence="3">Acid phosphatase</fullName>
    </submittedName>
</protein>
<keyword evidence="1" id="KW-0812">Transmembrane</keyword>
<dbReference type="AlphaFoldDB" id="A0A103QKE1"/>
<accession>A0A103QKE1</accession>
<dbReference type="Pfam" id="PF14378">
    <property type="entry name" value="PAP2_3"/>
    <property type="match status" value="1"/>
</dbReference>
<evidence type="ECO:0000259" key="2">
    <source>
        <dbReference type="Pfam" id="PF14378"/>
    </source>
</evidence>
<proteinExistence type="predicted"/>
<gene>
    <name evidence="3" type="ORF">WJ33_11470</name>
</gene>
<evidence type="ECO:0000313" key="4">
    <source>
        <dbReference type="Proteomes" id="UP000064029"/>
    </source>
</evidence>
<feature type="transmembrane region" description="Helical" evidence="1">
    <location>
        <begin position="171"/>
        <end position="190"/>
    </location>
</feature>
<dbReference type="EMBL" id="LOXM01000320">
    <property type="protein sequence ID" value="KVG51044.1"/>
    <property type="molecule type" value="Genomic_DNA"/>
</dbReference>
<keyword evidence="1" id="KW-1133">Transmembrane helix</keyword>
<feature type="transmembrane region" description="Helical" evidence="1">
    <location>
        <begin position="82"/>
        <end position="101"/>
    </location>
</feature>
<sequence length="200" mass="21350">MIALPPRLRALALGWGAVGVAYTLSSLLQGPGTVLAESALDRLVPFDPRGVWLYLSFFALIPYAYLRADAARVPWLMRAMQFGALVSGIVFVLFPTTLHYPPVDGASLSAAALRLLAAGDSAQNCLPSLHAALTCLAARALVDARRPWRSALVVLWSAAITYSIVQTRRHLALDISAGVLVALVCGMLAARLPAFSRRTA</sequence>
<dbReference type="OrthoDB" id="195787at2"/>
<dbReference type="CDD" id="cd03386">
    <property type="entry name" value="PAP2_Aur1_like"/>
    <property type="match status" value="1"/>
</dbReference>